<name>A0A645DS03_9ZZZZ</name>
<accession>A0A645DS03</accession>
<dbReference type="EMBL" id="VSSQ01038522">
    <property type="protein sequence ID" value="MPM91473.1"/>
    <property type="molecule type" value="Genomic_DNA"/>
</dbReference>
<evidence type="ECO:0000313" key="1">
    <source>
        <dbReference type="EMBL" id="MPM91473.1"/>
    </source>
</evidence>
<organism evidence="1">
    <name type="scientific">bioreactor metagenome</name>
    <dbReference type="NCBI Taxonomy" id="1076179"/>
    <lineage>
        <taxon>unclassified sequences</taxon>
        <taxon>metagenomes</taxon>
        <taxon>ecological metagenomes</taxon>
    </lineage>
</organism>
<reference evidence="1" key="1">
    <citation type="submission" date="2019-08" db="EMBL/GenBank/DDBJ databases">
        <authorList>
            <person name="Kucharzyk K."/>
            <person name="Murdoch R.W."/>
            <person name="Higgins S."/>
            <person name="Loffler F."/>
        </authorList>
    </citation>
    <scope>NUCLEOTIDE SEQUENCE</scope>
</reference>
<dbReference type="AlphaFoldDB" id="A0A645DS03"/>
<sequence length="71" mass="7489">MPLMISPVSMPVIPKTPGAIAHTGLTPSSMLSGTYSFKCLVTIIFDTTFGPTASGVIFQFPRPTTKAVMLS</sequence>
<proteinExistence type="predicted"/>
<gene>
    <name evidence="1" type="ORF">SDC9_138603</name>
</gene>
<comment type="caution">
    <text evidence="1">The sequence shown here is derived from an EMBL/GenBank/DDBJ whole genome shotgun (WGS) entry which is preliminary data.</text>
</comment>
<protein>
    <submittedName>
        <fullName evidence="1">Uncharacterized protein</fullName>
    </submittedName>
</protein>